<feature type="domain" description="DUF7351" evidence="2">
    <location>
        <begin position="110"/>
        <end position="285"/>
    </location>
</feature>
<reference evidence="3 4" key="1">
    <citation type="submission" date="2021-03" db="EMBL/GenBank/DDBJ databases">
        <title>Genomic Encyclopedia of Type Strains, Phase IV (KMG-IV): sequencing the most valuable type-strain genomes for metagenomic binning, comparative biology and taxonomic classification.</title>
        <authorList>
            <person name="Goeker M."/>
        </authorList>
    </citation>
    <scope>NUCLEOTIDE SEQUENCE [LARGE SCALE GENOMIC DNA]</scope>
    <source>
        <strain evidence="3 4">DSM 12287</strain>
    </source>
</reference>
<accession>A0A8J7R9Y9</accession>
<dbReference type="Gene3D" id="1.10.10.10">
    <property type="entry name" value="Winged helix-like DNA-binding domain superfamily/Winged helix DNA-binding domain"/>
    <property type="match status" value="1"/>
</dbReference>
<dbReference type="InterPro" id="IPR055775">
    <property type="entry name" value="DUF7351"/>
</dbReference>
<dbReference type="CDD" id="cd00090">
    <property type="entry name" value="HTH_ARSR"/>
    <property type="match status" value="1"/>
</dbReference>
<evidence type="ECO:0000313" key="3">
    <source>
        <dbReference type="EMBL" id="MBP1903381.1"/>
    </source>
</evidence>
<organism evidence="3 4">
    <name type="scientific">Halorubrum trapanicum</name>
    <dbReference type="NCBI Taxonomy" id="29284"/>
    <lineage>
        <taxon>Archaea</taxon>
        <taxon>Methanobacteriati</taxon>
        <taxon>Methanobacteriota</taxon>
        <taxon>Stenosarchaea group</taxon>
        <taxon>Halobacteria</taxon>
        <taxon>Halobacteriales</taxon>
        <taxon>Haloferacaceae</taxon>
        <taxon>Halorubrum</taxon>
    </lineage>
</organism>
<dbReference type="InterPro" id="IPR011991">
    <property type="entry name" value="ArsR-like_HTH"/>
</dbReference>
<feature type="domain" description="DUF7347" evidence="1">
    <location>
        <begin position="11"/>
        <end position="90"/>
    </location>
</feature>
<evidence type="ECO:0000313" key="4">
    <source>
        <dbReference type="Proteomes" id="UP000770586"/>
    </source>
</evidence>
<dbReference type="EMBL" id="JAGGKE010000023">
    <property type="protein sequence ID" value="MBP1903381.1"/>
    <property type="molecule type" value="Genomic_DNA"/>
</dbReference>
<name>A0A8J7R9Y9_9EURY</name>
<dbReference type="InterPro" id="IPR036388">
    <property type="entry name" value="WH-like_DNA-bd_sf"/>
</dbReference>
<dbReference type="Pfam" id="PF24038">
    <property type="entry name" value="DUF7347"/>
    <property type="match status" value="1"/>
</dbReference>
<dbReference type="Pfam" id="PF24042">
    <property type="entry name" value="DUF7351"/>
    <property type="match status" value="1"/>
</dbReference>
<evidence type="ECO:0000259" key="2">
    <source>
        <dbReference type="Pfam" id="PF24042"/>
    </source>
</evidence>
<dbReference type="InterPro" id="IPR055771">
    <property type="entry name" value="DUF7347"/>
</dbReference>
<proteinExistence type="predicted"/>
<evidence type="ECO:0000259" key="1">
    <source>
        <dbReference type="Pfam" id="PF24038"/>
    </source>
</evidence>
<gene>
    <name evidence="3" type="ORF">J2744_003086</name>
</gene>
<sequence length="291" mass="32623">MADTESSSSDSTYAALTDETRIRILFALADQYDDAWSAEWPSFSELREQVGVEDTSRFSYHLDELQDDFVRKVDGQYRPRVAALEIVSTIRAGTYEGDTVAVDQQQTGYECPYCEKTLIASYRHHQLYVGCPSHGAAIAYPTPPRALADRTLEDVIDLSFRKHACDVRLFRNNVCPHCWGTAGFSFPRDSVPDSYLLDDVAYATAKCDTCWVSYPIPIAHTVLGHPSVEILYSRHDLSPTDAQIGPHDLARISEVSLPDSKSPAAQISIELHTDSLVLELDESCRIIDWQR</sequence>
<comment type="caution">
    <text evidence="3">The sequence shown here is derived from an EMBL/GenBank/DDBJ whole genome shotgun (WGS) entry which is preliminary data.</text>
</comment>
<dbReference type="AlphaFoldDB" id="A0A8J7R9Y9"/>
<keyword evidence="3" id="KW-0238">DNA-binding</keyword>
<protein>
    <submittedName>
        <fullName evidence="3">DNA-binding transcriptional ArsR family regulator/ribosomal protein S27E</fullName>
    </submittedName>
</protein>
<dbReference type="Proteomes" id="UP000770586">
    <property type="component" value="Unassembled WGS sequence"/>
</dbReference>
<keyword evidence="4" id="KW-1185">Reference proteome</keyword>
<dbReference type="OrthoDB" id="8482at2157"/>
<dbReference type="GO" id="GO:0003677">
    <property type="term" value="F:DNA binding"/>
    <property type="evidence" value="ECO:0007669"/>
    <property type="project" value="UniProtKB-KW"/>
</dbReference>
<dbReference type="RefSeq" id="WP_210114055.1">
    <property type="nucleotide sequence ID" value="NZ_BAAADX010000004.1"/>
</dbReference>